<dbReference type="AlphaFoldDB" id="K3YFS9"/>
<dbReference type="EnsemblPlants" id="KQK99929">
    <property type="protein sequence ID" value="KQK99929"/>
    <property type="gene ID" value="SETIT_013097mg"/>
</dbReference>
<dbReference type="InParanoid" id="K3YFS9"/>
<proteinExistence type="predicted"/>
<name>K3YFS9_SETIT</name>
<evidence type="ECO:0000313" key="2">
    <source>
        <dbReference type="Proteomes" id="UP000004995"/>
    </source>
</evidence>
<dbReference type="Proteomes" id="UP000004995">
    <property type="component" value="Unassembled WGS sequence"/>
</dbReference>
<sequence>MLVQLQQIKKQYNETFRKKNGDRKRIGICTHIEPRA</sequence>
<reference evidence="2" key="1">
    <citation type="journal article" date="2012" name="Nat. Biotechnol.">
        <title>Reference genome sequence of the model plant Setaria.</title>
        <authorList>
            <person name="Bennetzen J.L."/>
            <person name="Schmutz J."/>
            <person name="Wang H."/>
            <person name="Percifield R."/>
            <person name="Hawkins J."/>
            <person name="Pontaroli A.C."/>
            <person name="Estep M."/>
            <person name="Feng L."/>
            <person name="Vaughn J.N."/>
            <person name="Grimwood J."/>
            <person name="Jenkins J."/>
            <person name="Barry K."/>
            <person name="Lindquist E."/>
            <person name="Hellsten U."/>
            <person name="Deshpande S."/>
            <person name="Wang X."/>
            <person name="Wu X."/>
            <person name="Mitros T."/>
            <person name="Triplett J."/>
            <person name="Yang X."/>
            <person name="Ye C.Y."/>
            <person name="Mauro-Herrera M."/>
            <person name="Wang L."/>
            <person name="Li P."/>
            <person name="Sharma M."/>
            <person name="Sharma R."/>
            <person name="Ronald P.C."/>
            <person name="Panaud O."/>
            <person name="Kellogg E.A."/>
            <person name="Brutnell T.P."/>
            <person name="Doust A.N."/>
            <person name="Tuskan G.A."/>
            <person name="Rokhsar D."/>
            <person name="Devos K.M."/>
        </authorList>
    </citation>
    <scope>NUCLEOTIDE SEQUENCE [LARGE SCALE GENOMIC DNA]</scope>
    <source>
        <strain evidence="2">cv. Yugu1</strain>
    </source>
</reference>
<evidence type="ECO:0000313" key="1">
    <source>
        <dbReference type="EnsemblPlants" id="KQK99929"/>
    </source>
</evidence>
<dbReference type="HOGENOM" id="CLU_3360619_0_0_1"/>
<reference evidence="1" key="2">
    <citation type="submission" date="2018-08" db="UniProtKB">
        <authorList>
            <consortium name="EnsemblPlants"/>
        </authorList>
    </citation>
    <scope>IDENTIFICATION</scope>
    <source>
        <strain evidence="1">Yugu1</strain>
    </source>
</reference>
<dbReference type="Gramene" id="KQK99929">
    <property type="protein sequence ID" value="KQK99929"/>
    <property type="gene ID" value="SETIT_013097mg"/>
</dbReference>
<organism evidence="1 2">
    <name type="scientific">Setaria italica</name>
    <name type="common">Foxtail millet</name>
    <name type="synonym">Panicum italicum</name>
    <dbReference type="NCBI Taxonomy" id="4555"/>
    <lineage>
        <taxon>Eukaryota</taxon>
        <taxon>Viridiplantae</taxon>
        <taxon>Streptophyta</taxon>
        <taxon>Embryophyta</taxon>
        <taxon>Tracheophyta</taxon>
        <taxon>Spermatophyta</taxon>
        <taxon>Magnoliopsida</taxon>
        <taxon>Liliopsida</taxon>
        <taxon>Poales</taxon>
        <taxon>Poaceae</taxon>
        <taxon>PACMAD clade</taxon>
        <taxon>Panicoideae</taxon>
        <taxon>Panicodae</taxon>
        <taxon>Paniceae</taxon>
        <taxon>Cenchrinae</taxon>
        <taxon>Setaria</taxon>
    </lineage>
</organism>
<keyword evidence="2" id="KW-1185">Reference proteome</keyword>
<protein>
    <submittedName>
        <fullName evidence="1">Uncharacterized protein</fullName>
    </submittedName>
</protein>
<dbReference type="EMBL" id="AGNK02004587">
    <property type="status" value="NOT_ANNOTATED_CDS"/>
    <property type="molecule type" value="Genomic_DNA"/>
</dbReference>
<accession>K3YFS9</accession>